<evidence type="ECO:0000259" key="2">
    <source>
        <dbReference type="Pfam" id="PF25583"/>
    </source>
</evidence>
<dbReference type="RefSeq" id="WP_074645005.1">
    <property type="nucleotide sequence ID" value="NZ_FOFU01000010.1"/>
</dbReference>
<dbReference type="EMBL" id="FOFU01000010">
    <property type="protein sequence ID" value="SEQ76298.1"/>
    <property type="molecule type" value="Genomic_DNA"/>
</dbReference>
<dbReference type="InterPro" id="IPR057727">
    <property type="entry name" value="WCX_dom"/>
</dbReference>
<organism evidence="3 4">
    <name type="scientific">Treponema bryantii</name>
    <dbReference type="NCBI Taxonomy" id="163"/>
    <lineage>
        <taxon>Bacteria</taxon>
        <taxon>Pseudomonadati</taxon>
        <taxon>Spirochaetota</taxon>
        <taxon>Spirochaetia</taxon>
        <taxon>Spirochaetales</taxon>
        <taxon>Treponemataceae</taxon>
        <taxon>Treponema</taxon>
    </lineage>
</organism>
<gene>
    <name evidence="3" type="ORF">SAMN04487977_11050</name>
</gene>
<keyword evidence="3" id="KW-0238">DNA-binding</keyword>
<dbReference type="InterPro" id="IPR026881">
    <property type="entry name" value="WYL_dom"/>
</dbReference>
<dbReference type="Proteomes" id="UP000182360">
    <property type="component" value="Unassembled WGS sequence"/>
</dbReference>
<dbReference type="PANTHER" id="PTHR34580:SF9">
    <property type="entry name" value="SLL5097 PROTEIN"/>
    <property type="match status" value="1"/>
</dbReference>
<dbReference type="AlphaFoldDB" id="A0A1H9IP16"/>
<protein>
    <submittedName>
        <fullName evidence="3">Predicted DNA-binding transcriptional regulator YafY, contains an HTH and WYL domains</fullName>
    </submittedName>
</protein>
<feature type="domain" description="WYL" evidence="1">
    <location>
        <begin position="156"/>
        <end position="222"/>
    </location>
</feature>
<dbReference type="PROSITE" id="PS52050">
    <property type="entry name" value="WYL"/>
    <property type="match status" value="1"/>
</dbReference>
<name>A0A1H9IP16_9SPIR</name>
<dbReference type="OrthoDB" id="369264at2"/>
<reference evidence="3 4" key="1">
    <citation type="submission" date="2016-10" db="EMBL/GenBank/DDBJ databases">
        <authorList>
            <person name="de Groot N.N."/>
        </authorList>
    </citation>
    <scope>NUCLEOTIDE SEQUENCE [LARGE SCALE GENOMIC DNA]</scope>
    <source>
        <strain evidence="3 4">B25</strain>
    </source>
</reference>
<accession>A0A1H9IP16</accession>
<keyword evidence="4" id="KW-1185">Reference proteome</keyword>
<dbReference type="STRING" id="163.SAMN04487775_107158"/>
<dbReference type="Pfam" id="PF13280">
    <property type="entry name" value="WYL"/>
    <property type="match status" value="1"/>
</dbReference>
<proteinExistence type="predicted"/>
<evidence type="ECO:0000313" key="3">
    <source>
        <dbReference type="EMBL" id="SEQ76298.1"/>
    </source>
</evidence>
<sequence>MAQKKQKEVKNNSFHTLNYLMKIDQAIRNGEYPNANKLNKVWGTEFSRSTFGRYIRTLQDDYGAPIEYDFQKNGYYYTDNTFYIKQVMLKEGELLTLSTILPLLEQYKNTPLEESYRNLMNKLIEMLPENITVDSALINNEVHFISDPITTLEKGVFENVLKATKAHFTLQMEYKTAQNTDYEERRFDPYHMICQKGSWYVLGYSHHAQAIRLYAMPRIRNSKITKDKFSIPKDFKLEQHIDVQMGAWGNSGEKFKVEIEFVKGLKTYVMERTWHKGQTMKENPDGSVYLSFETNQLGQVVAWVMSFGGSARILGPKELKNRVGDAAREILKNN</sequence>
<dbReference type="PANTHER" id="PTHR34580">
    <property type="match status" value="1"/>
</dbReference>
<dbReference type="InterPro" id="IPR051534">
    <property type="entry name" value="CBASS_pafABC_assoc_protein"/>
</dbReference>
<dbReference type="GO" id="GO:0003677">
    <property type="term" value="F:DNA binding"/>
    <property type="evidence" value="ECO:0007669"/>
    <property type="project" value="UniProtKB-KW"/>
</dbReference>
<evidence type="ECO:0000259" key="1">
    <source>
        <dbReference type="Pfam" id="PF13280"/>
    </source>
</evidence>
<dbReference type="Pfam" id="PF25583">
    <property type="entry name" value="WCX"/>
    <property type="match status" value="1"/>
</dbReference>
<evidence type="ECO:0000313" key="4">
    <source>
        <dbReference type="Proteomes" id="UP000182360"/>
    </source>
</evidence>
<feature type="domain" description="WCX" evidence="2">
    <location>
        <begin position="254"/>
        <end position="331"/>
    </location>
</feature>